<dbReference type="AlphaFoldDB" id="A0ABD0LBR1"/>
<evidence type="ECO:0000313" key="3">
    <source>
        <dbReference type="Proteomes" id="UP001519460"/>
    </source>
</evidence>
<comment type="caution">
    <text evidence="2">The sequence shown here is derived from an EMBL/GenBank/DDBJ whole genome shotgun (WGS) entry which is preliminary data.</text>
</comment>
<gene>
    <name evidence="2" type="ORF">BaRGS_00011994</name>
</gene>
<feature type="compositionally biased region" description="Polar residues" evidence="1">
    <location>
        <begin position="8"/>
        <end position="20"/>
    </location>
</feature>
<organism evidence="2 3">
    <name type="scientific">Batillaria attramentaria</name>
    <dbReference type="NCBI Taxonomy" id="370345"/>
    <lineage>
        <taxon>Eukaryota</taxon>
        <taxon>Metazoa</taxon>
        <taxon>Spiralia</taxon>
        <taxon>Lophotrochozoa</taxon>
        <taxon>Mollusca</taxon>
        <taxon>Gastropoda</taxon>
        <taxon>Caenogastropoda</taxon>
        <taxon>Sorbeoconcha</taxon>
        <taxon>Cerithioidea</taxon>
        <taxon>Batillariidae</taxon>
        <taxon>Batillaria</taxon>
    </lineage>
</organism>
<reference evidence="2 3" key="1">
    <citation type="journal article" date="2023" name="Sci. Data">
        <title>Genome assembly of the Korean intertidal mud-creeper Batillaria attramentaria.</title>
        <authorList>
            <person name="Patra A.K."/>
            <person name="Ho P.T."/>
            <person name="Jun S."/>
            <person name="Lee S.J."/>
            <person name="Kim Y."/>
            <person name="Won Y.J."/>
        </authorList>
    </citation>
    <scope>NUCLEOTIDE SEQUENCE [LARGE SCALE GENOMIC DNA]</scope>
    <source>
        <strain evidence="2">Wonlab-2016</strain>
    </source>
</reference>
<proteinExistence type="predicted"/>
<protein>
    <submittedName>
        <fullName evidence="2">Uncharacterized protein</fullName>
    </submittedName>
</protein>
<evidence type="ECO:0000256" key="1">
    <source>
        <dbReference type="SAM" id="MobiDB-lite"/>
    </source>
</evidence>
<keyword evidence="3" id="KW-1185">Reference proteome</keyword>
<dbReference type="Proteomes" id="UP001519460">
    <property type="component" value="Unassembled WGS sequence"/>
</dbReference>
<feature type="region of interest" description="Disordered" evidence="1">
    <location>
        <begin position="1"/>
        <end position="29"/>
    </location>
</feature>
<evidence type="ECO:0000313" key="2">
    <source>
        <dbReference type="EMBL" id="KAK7496785.1"/>
    </source>
</evidence>
<dbReference type="EMBL" id="JACVVK020000064">
    <property type="protein sequence ID" value="KAK7496785.1"/>
    <property type="molecule type" value="Genomic_DNA"/>
</dbReference>
<feature type="non-terminal residue" evidence="2">
    <location>
        <position position="1"/>
    </location>
</feature>
<accession>A0ABD0LBR1</accession>
<name>A0ABD0LBR1_9CAEN</name>
<sequence>RKRRETSSEAGNPSQQTSPQAGAEDRPGTANIYETLARDARAENAYATCSFSNRAFSAASESYENVEIDSVSRRKVVFTILK</sequence>